<keyword evidence="3" id="KW-1185">Reference proteome</keyword>
<feature type="transmembrane region" description="Helical" evidence="1">
    <location>
        <begin position="49"/>
        <end position="66"/>
    </location>
</feature>
<evidence type="ECO:0000256" key="1">
    <source>
        <dbReference type="SAM" id="Phobius"/>
    </source>
</evidence>
<keyword evidence="1" id="KW-0472">Membrane</keyword>
<feature type="transmembrane region" description="Helical" evidence="1">
    <location>
        <begin position="12"/>
        <end position="37"/>
    </location>
</feature>
<organism evidence="2 3">
    <name type="scientific">Nocardia aurea</name>
    <dbReference type="NCBI Taxonomy" id="2144174"/>
    <lineage>
        <taxon>Bacteria</taxon>
        <taxon>Bacillati</taxon>
        <taxon>Actinomycetota</taxon>
        <taxon>Actinomycetes</taxon>
        <taxon>Mycobacteriales</taxon>
        <taxon>Nocardiaceae</taxon>
        <taxon>Nocardia</taxon>
    </lineage>
</organism>
<dbReference type="EMBL" id="JBFAKC010000010">
    <property type="protein sequence ID" value="MEV0710215.1"/>
    <property type="molecule type" value="Genomic_DNA"/>
</dbReference>
<evidence type="ECO:0008006" key="4">
    <source>
        <dbReference type="Google" id="ProtNLM"/>
    </source>
</evidence>
<sequence>MAAEPAETSRRWWAPIGLGAALCVGCCLAPPLVAAGILGSGTLLVKLSWLEPLGFVLLALGVAGLIRSRTRTGHTTCAAENSGVGGCAGTGCGCTSTAGATR</sequence>
<evidence type="ECO:0000313" key="2">
    <source>
        <dbReference type="EMBL" id="MEV0710215.1"/>
    </source>
</evidence>
<keyword evidence="1" id="KW-0812">Transmembrane</keyword>
<comment type="caution">
    <text evidence="2">The sequence shown here is derived from an EMBL/GenBank/DDBJ whole genome shotgun (WGS) entry which is preliminary data.</text>
</comment>
<keyword evidence="1" id="KW-1133">Transmembrane helix</keyword>
<name>A0ABV3FXS4_9NOCA</name>
<gene>
    <name evidence="2" type="ORF">AB0I48_21845</name>
</gene>
<accession>A0ABV3FXS4</accession>
<reference evidence="2 3" key="1">
    <citation type="submission" date="2024-06" db="EMBL/GenBank/DDBJ databases">
        <title>The Natural Products Discovery Center: Release of the First 8490 Sequenced Strains for Exploring Actinobacteria Biosynthetic Diversity.</title>
        <authorList>
            <person name="Kalkreuter E."/>
            <person name="Kautsar S.A."/>
            <person name="Yang D."/>
            <person name="Bader C.D."/>
            <person name="Teijaro C.N."/>
            <person name="Fluegel L."/>
            <person name="Davis C.M."/>
            <person name="Simpson J.R."/>
            <person name="Lauterbach L."/>
            <person name="Steele A.D."/>
            <person name="Gui C."/>
            <person name="Meng S."/>
            <person name="Li G."/>
            <person name="Viehrig K."/>
            <person name="Ye F."/>
            <person name="Su P."/>
            <person name="Kiefer A.F."/>
            <person name="Nichols A."/>
            <person name="Cepeda A.J."/>
            <person name="Yan W."/>
            <person name="Fan B."/>
            <person name="Jiang Y."/>
            <person name="Adhikari A."/>
            <person name="Zheng C.-J."/>
            <person name="Schuster L."/>
            <person name="Cowan T.M."/>
            <person name="Smanski M.J."/>
            <person name="Chevrette M.G."/>
            <person name="De Carvalho L.P.S."/>
            <person name="Shen B."/>
        </authorList>
    </citation>
    <scope>NUCLEOTIDE SEQUENCE [LARGE SCALE GENOMIC DNA]</scope>
    <source>
        <strain evidence="2 3">NPDC050403</strain>
    </source>
</reference>
<evidence type="ECO:0000313" key="3">
    <source>
        <dbReference type="Proteomes" id="UP001551695"/>
    </source>
</evidence>
<dbReference type="Proteomes" id="UP001551695">
    <property type="component" value="Unassembled WGS sequence"/>
</dbReference>
<protein>
    <recommendedName>
        <fullName evidence="4">Mercuric ion transport protein</fullName>
    </recommendedName>
</protein>
<proteinExistence type="predicted"/>
<dbReference type="RefSeq" id="WP_355087218.1">
    <property type="nucleotide sequence ID" value="NZ_JBEXKW010000030.1"/>
</dbReference>